<dbReference type="Gene3D" id="2.60.40.10">
    <property type="entry name" value="Immunoglobulins"/>
    <property type="match status" value="1"/>
</dbReference>
<dbReference type="GO" id="GO:0046556">
    <property type="term" value="F:alpha-L-arabinofuranosidase activity"/>
    <property type="evidence" value="ECO:0007669"/>
    <property type="project" value="TreeGrafter"/>
</dbReference>
<reference evidence="2" key="2">
    <citation type="submission" date="2020-07" db="EMBL/GenBank/DDBJ databases">
        <authorList>
            <person name="Vera ALvarez R."/>
            <person name="Arias-Moreno D.M."/>
            <person name="Jimenez-Jacinto V."/>
            <person name="Jimenez-Bremont J.F."/>
            <person name="Swaminathan K."/>
            <person name="Moose S.P."/>
            <person name="Guerrero-Gonzalez M.L."/>
            <person name="Marino-Ramirez L."/>
            <person name="Landsman D."/>
            <person name="Rodriguez-Kessler M."/>
            <person name="Delgado-Sanchez P."/>
        </authorList>
    </citation>
    <scope>NUCLEOTIDE SEQUENCE</scope>
    <source>
        <tissue evidence="2">Cladode</tissue>
    </source>
</reference>
<dbReference type="GO" id="GO:0045493">
    <property type="term" value="P:xylan catabolic process"/>
    <property type="evidence" value="ECO:0007669"/>
    <property type="project" value="InterPro"/>
</dbReference>
<dbReference type="GO" id="GO:0009044">
    <property type="term" value="F:xylan 1,4-beta-xylosidase activity"/>
    <property type="evidence" value="ECO:0007669"/>
    <property type="project" value="InterPro"/>
</dbReference>
<feature type="domain" description="Fibronectin type III-like" evidence="1">
    <location>
        <begin position="49"/>
        <end position="119"/>
    </location>
</feature>
<dbReference type="GO" id="GO:0031222">
    <property type="term" value="P:arabinan catabolic process"/>
    <property type="evidence" value="ECO:0007669"/>
    <property type="project" value="TreeGrafter"/>
</dbReference>
<protein>
    <recommendedName>
        <fullName evidence="1">Fibronectin type III-like domain-containing protein</fullName>
    </recommendedName>
</protein>
<dbReference type="AlphaFoldDB" id="A0A7C8YWM4"/>
<dbReference type="PANTHER" id="PTHR42721:SF1">
    <property type="entry name" value="BETA-D-XYLOSIDASE 6-RELATED"/>
    <property type="match status" value="1"/>
</dbReference>
<proteinExistence type="predicted"/>
<dbReference type="EMBL" id="GISG01066001">
    <property type="protein sequence ID" value="MBA4628417.1"/>
    <property type="molecule type" value="Transcribed_RNA"/>
</dbReference>
<name>A0A7C8YWM4_OPUST</name>
<dbReference type="InterPro" id="IPR013783">
    <property type="entry name" value="Ig-like_fold"/>
</dbReference>
<evidence type="ECO:0000259" key="1">
    <source>
        <dbReference type="SMART" id="SM01217"/>
    </source>
</evidence>
<dbReference type="InterPro" id="IPR026891">
    <property type="entry name" value="Fn3-like"/>
</dbReference>
<dbReference type="PANTHER" id="PTHR42721">
    <property type="entry name" value="SUGAR HYDROLASE-RELATED"/>
    <property type="match status" value="1"/>
</dbReference>
<dbReference type="InterPro" id="IPR044993">
    <property type="entry name" value="BXL"/>
</dbReference>
<sequence>MKSGPEKRLLYQTEAGVEYIPTDELSSCEMLRFSVQISVMNRGHMNGSYVVMVYAKASTAVEGAPEKQLVGFSRVHTRAFGATEMSIEVDPCEHLSFANEHGKRILTLGEHILVVGDLKHFLLIAM</sequence>
<organism evidence="2">
    <name type="scientific">Opuntia streptacantha</name>
    <name type="common">Prickly pear cactus</name>
    <name type="synonym">Opuntia cardona</name>
    <dbReference type="NCBI Taxonomy" id="393608"/>
    <lineage>
        <taxon>Eukaryota</taxon>
        <taxon>Viridiplantae</taxon>
        <taxon>Streptophyta</taxon>
        <taxon>Embryophyta</taxon>
        <taxon>Tracheophyta</taxon>
        <taxon>Spermatophyta</taxon>
        <taxon>Magnoliopsida</taxon>
        <taxon>eudicotyledons</taxon>
        <taxon>Gunneridae</taxon>
        <taxon>Pentapetalae</taxon>
        <taxon>Caryophyllales</taxon>
        <taxon>Cactineae</taxon>
        <taxon>Cactaceae</taxon>
        <taxon>Opuntioideae</taxon>
        <taxon>Opuntia</taxon>
    </lineage>
</organism>
<dbReference type="Pfam" id="PF14310">
    <property type="entry name" value="Fn3-like"/>
    <property type="match status" value="1"/>
</dbReference>
<reference evidence="2" key="1">
    <citation type="journal article" date="2013" name="J. Plant Res.">
        <title>Effect of fungi and light on seed germination of three Opuntia species from semiarid lands of central Mexico.</title>
        <authorList>
            <person name="Delgado-Sanchez P."/>
            <person name="Jimenez-Bremont J.F."/>
            <person name="Guerrero-Gonzalez Mde L."/>
            <person name="Flores J."/>
        </authorList>
    </citation>
    <scope>NUCLEOTIDE SEQUENCE</scope>
    <source>
        <tissue evidence="2">Cladode</tissue>
    </source>
</reference>
<accession>A0A7C8YWM4</accession>
<dbReference type="SMART" id="SM01217">
    <property type="entry name" value="Fn3_like"/>
    <property type="match status" value="1"/>
</dbReference>
<evidence type="ECO:0000313" key="2">
    <source>
        <dbReference type="EMBL" id="MBA4628417.1"/>
    </source>
</evidence>